<dbReference type="OrthoDB" id="7226109at2"/>
<dbReference type="InterPro" id="IPR008462">
    <property type="entry name" value="CsbD"/>
</dbReference>
<gene>
    <name evidence="4" type="ORF">EAH84_14855</name>
</gene>
<dbReference type="EMBL" id="RCZK01000021">
    <property type="protein sequence ID" value="TPG06556.1"/>
    <property type="molecule type" value="Genomic_DNA"/>
</dbReference>
<evidence type="ECO:0000313" key="4">
    <source>
        <dbReference type="EMBL" id="TPG06556.1"/>
    </source>
</evidence>
<evidence type="ECO:0000313" key="5">
    <source>
        <dbReference type="Proteomes" id="UP000318413"/>
    </source>
</evidence>
<dbReference type="Pfam" id="PF05532">
    <property type="entry name" value="CsbD"/>
    <property type="match status" value="1"/>
</dbReference>
<name>A0A502C482_9SPHN</name>
<accession>A0A502C482</accession>
<dbReference type="RefSeq" id="WP_140872775.1">
    <property type="nucleotide sequence ID" value="NZ_RCZK01000021.1"/>
</dbReference>
<dbReference type="Gene3D" id="1.10.1470.10">
    <property type="entry name" value="YjbJ"/>
    <property type="match status" value="1"/>
</dbReference>
<feature type="domain" description="CsbD-like" evidence="3">
    <location>
        <begin position="6"/>
        <end position="55"/>
    </location>
</feature>
<feature type="compositionally biased region" description="Low complexity" evidence="2">
    <location>
        <begin position="10"/>
        <end position="20"/>
    </location>
</feature>
<evidence type="ECO:0000256" key="1">
    <source>
        <dbReference type="ARBA" id="ARBA00009129"/>
    </source>
</evidence>
<evidence type="ECO:0000256" key="2">
    <source>
        <dbReference type="SAM" id="MobiDB-lite"/>
    </source>
</evidence>
<sequence>MGEFTDKAKAAGNKVAGNVKESIGDATDNHDLEAEGKAQKTKGTAQDVSGTVKGKLGDDM</sequence>
<dbReference type="Proteomes" id="UP000318413">
    <property type="component" value="Unassembled WGS sequence"/>
</dbReference>
<evidence type="ECO:0000259" key="3">
    <source>
        <dbReference type="Pfam" id="PF05532"/>
    </source>
</evidence>
<dbReference type="SUPFAM" id="SSF69047">
    <property type="entry name" value="Hypothetical protein YjbJ"/>
    <property type="match status" value="1"/>
</dbReference>
<protein>
    <submittedName>
        <fullName evidence="4">CsbD family protein</fullName>
    </submittedName>
</protein>
<proteinExistence type="inferred from homology"/>
<comment type="caution">
    <text evidence="4">The sequence shown here is derived from an EMBL/GenBank/DDBJ whole genome shotgun (WGS) entry which is preliminary data.</text>
</comment>
<keyword evidence="5" id="KW-1185">Reference proteome</keyword>
<dbReference type="InterPro" id="IPR036629">
    <property type="entry name" value="YjbJ_sf"/>
</dbReference>
<feature type="compositionally biased region" description="Basic and acidic residues" evidence="2">
    <location>
        <begin position="27"/>
        <end position="38"/>
    </location>
</feature>
<comment type="similarity">
    <text evidence="1">Belongs to the UPF0337 (CsbD) family.</text>
</comment>
<organism evidence="4 5">
    <name type="scientific">Sphingomonas oligophenolica</name>
    <dbReference type="NCBI Taxonomy" id="301154"/>
    <lineage>
        <taxon>Bacteria</taxon>
        <taxon>Pseudomonadati</taxon>
        <taxon>Pseudomonadota</taxon>
        <taxon>Alphaproteobacteria</taxon>
        <taxon>Sphingomonadales</taxon>
        <taxon>Sphingomonadaceae</taxon>
        <taxon>Sphingomonas</taxon>
    </lineage>
</organism>
<dbReference type="AlphaFoldDB" id="A0A502C482"/>
<feature type="region of interest" description="Disordered" evidence="2">
    <location>
        <begin position="1"/>
        <end position="60"/>
    </location>
</feature>
<reference evidence="4 5" key="1">
    <citation type="journal article" date="2019" name="Environ. Microbiol.">
        <title>Species interactions and distinct microbial communities in high Arctic permafrost affected cryosols are associated with the CH4 and CO2 gas fluxes.</title>
        <authorList>
            <person name="Altshuler I."/>
            <person name="Hamel J."/>
            <person name="Turney S."/>
            <person name="Magnuson E."/>
            <person name="Levesque R."/>
            <person name="Greer C."/>
            <person name="Whyte L.G."/>
        </authorList>
    </citation>
    <scope>NUCLEOTIDE SEQUENCE [LARGE SCALE GENOMIC DNA]</scope>
    <source>
        <strain evidence="4 5">S5.1</strain>
    </source>
</reference>